<protein>
    <recommendedName>
        <fullName evidence="4">Lipoprotein SmpA/OmlA domain-containing protein</fullName>
    </recommendedName>
</protein>
<evidence type="ECO:0000313" key="3">
    <source>
        <dbReference type="Proteomes" id="UP001496674"/>
    </source>
</evidence>
<dbReference type="Proteomes" id="UP001496674">
    <property type="component" value="Chromosome"/>
</dbReference>
<feature type="chain" id="PRO_5047518628" description="Lipoprotein SmpA/OmlA domain-containing protein" evidence="1">
    <location>
        <begin position="21"/>
        <end position="122"/>
    </location>
</feature>
<gene>
    <name evidence="2" type="ORF">BSYN_05360</name>
</gene>
<evidence type="ECO:0000313" key="2">
    <source>
        <dbReference type="EMBL" id="BEG98271.1"/>
    </source>
</evidence>
<proteinExistence type="predicted"/>
<evidence type="ECO:0000256" key="1">
    <source>
        <dbReference type="SAM" id="SignalP"/>
    </source>
</evidence>
<name>A0ABN6Z103_9BACE</name>
<reference evidence="2 3" key="1">
    <citation type="submission" date="2023-04" db="EMBL/GenBank/DDBJ databases">
        <title>Draft genome sequence of acteroides sedimenti strain YN3PY1.</title>
        <authorList>
            <person name="Yoshida N."/>
        </authorList>
    </citation>
    <scope>NUCLEOTIDE SEQUENCE [LARGE SCALE GENOMIC DNA]</scope>
    <source>
        <strain evidence="2 3">YN3PY1</strain>
    </source>
</reference>
<keyword evidence="3" id="KW-1185">Reference proteome</keyword>
<keyword evidence="1" id="KW-0732">Signal</keyword>
<accession>A0ABN6Z103</accession>
<dbReference type="PROSITE" id="PS51257">
    <property type="entry name" value="PROKAR_LIPOPROTEIN"/>
    <property type="match status" value="1"/>
</dbReference>
<sequence>MKKICLLLLFSVSLSGCVTSQIENKGSFIRNDDTKSIFVTSDKIKPGMSKAELISIFGKPYKSAFFYDKDKILHETLYYKEQLYIMTWYSVNTIFHFENSILISQEQGNESLTFDNSCSCKK</sequence>
<dbReference type="EMBL" id="AP028055">
    <property type="protein sequence ID" value="BEG98271.1"/>
    <property type="molecule type" value="Genomic_DNA"/>
</dbReference>
<organism evidence="2 3">
    <name type="scientific">Bacteroides sedimenti</name>
    <dbReference type="NCBI Taxonomy" id="2136147"/>
    <lineage>
        <taxon>Bacteria</taxon>
        <taxon>Pseudomonadati</taxon>
        <taxon>Bacteroidota</taxon>
        <taxon>Bacteroidia</taxon>
        <taxon>Bacteroidales</taxon>
        <taxon>Bacteroidaceae</taxon>
        <taxon>Bacteroides</taxon>
    </lineage>
</organism>
<evidence type="ECO:0008006" key="4">
    <source>
        <dbReference type="Google" id="ProtNLM"/>
    </source>
</evidence>
<feature type="signal peptide" evidence="1">
    <location>
        <begin position="1"/>
        <end position="20"/>
    </location>
</feature>
<dbReference type="RefSeq" id="WP_353333065.1">
    <property type="nucleotide sequence ID" value="NZ_AP028055.1"/>
</dbReference>